<keyword evidence="3" id="KW-1185">Reference proteome</keyword>
<dbReference type="EMBL" id="MCGO01000029">
    <property type="protein sequence ID" value="ORY42247.1"/>
    <property type="molecule type" value="Genomic_DNA"/>
</dbReference>
<comment type="caution">
    <text evidence="2">The sequence shown here is derived from an EMBL/GenBank/DDBJ whole genome shotgun (WGS) entry which is preliminary data.</text>
</comment>
<feature type="compositionally biased region" description="Low complexity" evidence="1">
    <location>
        <begin position="145"/>
        <end position="158"/>
    </location>
</feature>
<feature type="compositionally biased region" description="Polar residues" evidence="1">
    <location>
        <begin position="1"/>
        <end position="27"/>
    </location>
</feature>
<gene>
    <name evidence="2" type="ORF">BCR33DRAFT_718440</name>
</gene>
<sequence>SPTGGHSSISLGSDTSSQFAPTPSSAPLRTPIHTPKPERVVPSPRPSPITHHEPPSSTSPSPASPLAARRTQSSIVFGDAASPAPSPKPVTTTTPLSPHHQHTPAVSAKSKHIRPVAGIIPQPDDPVFTPSTKVIKPLGRGDSNPLTAATEPATPFTPGLRQGAVNHNLNSSIVLGMDSVSISRDQDPATTPKSVVANAKPAESVKHKYVRPASGIIPQGHAEEKGFTPSTRVIKPFGVGLAVRPALRQVKASTSVGGSQEDEFGVRKHRQGVRLVKKEERGLSLSEFSGFAGVDVKEGKGKKVERIDPATVEPAGRRTPL</sequence>
<feature type="region of interest" description="Disordered" evidence="1">
    <location>
        <begin position="1"/>
        <end position="163"/>
    </location>
</feature>
<dbReference type="Proteomes" id="UP000193642">
    <property type="component" value="Unassembled WGS sequence"/>
</dbReference>
<proteinExistence type="predicted"/>
<feature type="region of interest" description="Disordered" evidence="1">
    <location>
        <begin position="300"/>
        <end position="321"/>
    </location>
</feature>
<organism evidence="2 3">
    <name type="scientific">Rhizoclosmatium globosum</name>
    <dbReference type="NCBI Taxonomy" id="329046"/>
    <lineage>
        <taxon>Eukaryota</taxon>
        <taxon>Fungi</taxon>
        <taxon>Fungi incertae sedis</taxon>
        <taxon>Chytridiomycota</taxon>
        <taxon>Chytridiomycota incertae sedis</taxon>
        <taxon>Chytridiomycetes</taxon>
        <taxon>Chytridiales</taxon>
        <taxon>Chytriomycetaceae</taxon>
        <taxon>Rhizoclosmatium</taxon>
    </lineage>
</organism>
<dbReference type="AlphaFoldDB" id="A0A1Y2C5U3"/>
<name>A0A1Y2C5U3_9FUNG</name>
<dbReference type="PRINTS" id="PR01217">
    <property type="entry name" value="PRICHEXTENSN"/>
</dbReference>
<feature type="compositionally biased region" description="Low complexity" evidence="1">
    <location>
        <begin position="55"/>
        <end position="65"/>
    </location>
</feature>
<evidence type="ECO:0000313" key="3">
    <source>
        <dbReference type="Proteomes" id="UP000193642"/>
    </source>
</evidence>
<protein>
    <submittedName>
        <fullName evidence="2">Uncharacterized protein</fullName>
    </submittedName>
</protein>
<accession>A0A1Y2C5U3</accession>
<feature type="non-terminal residue" evidence="2">
    <location>
        <position position="1"/>
    </location>
</feature>
<evidence type="ECO:0000313" key="2">
    <source>
        <dbReference type="EMBL" id="ORY42247.1"/>
    </source>
</evidence>
<evidence type="ECO:0000256" key="1">
    <source>
        <dbReference type="SAM" id="MobiDB-lite"/>
    </source>
</evidence>
<reference evidence="2 3" key="1">
    <citation type="submission" date="2016-07" db="EMBL/GenBank/DDBJ databases">
        <title>Pervasive Adenine N6-methylation of Active Genes in Fungi.</title>
        <authorList>
            <consortium name="DOE Joint Genome Institute"/>
            <person name="Mondo S.J."/>
            <person name="Dannebaum R.O."/>
            <person name="Kuo R.C."/>
            <person name="Labutti K."/>
            <person name="Haridas S."/>
            <person name="Kuo A."/>
            <person name="Salamov A."/>
            <person name="Ahrendt S.R."/>
            <person name="Lipzen A."/>
            <person name="Sullivan W."/>
            <person name="Andreopoulos W.B."/>
            <person name="Clum A."/>
            <person name="Lindquist E."/>
            <person name="Daum C."/>
            <person name="Ramamoorthy G.K."/>
            <person name="Gryganskyi A."/>
            <person name="Culley D."/>
            <person name="Magnuson J.K."/>
            <person name="James T.Y."/>
            <person name="O'Malley M.A."/>
            <person name="Stajich J.E."/>
            <person name="Spatafora J.W."/>
            <person name="Visel A."/>
            <person name="Grigoriev I.V."/>
        </authorList>
    </citation>
    <scope>NUCLEOTIDE SEQUENCE [LARGE SCALE GENOMIC DNA]</scope>
    <source>
        <strain evidence="2 3">JEL800</strain>
    </source>
</reference>